<protein>
    <submittedName>
        <fullName evidence="1">Uncharacterized protein</fullName>
    </submittedName>
</protein>
<keyword evidence="2" id="KW-1185">Reference proteome</keyword>
<evidence type="ECO:0000313" key="2">
    <source>
        <dbReference type="Proteomes" id="UP000828941"/>
    </source>
</evidence>
<name>A0ACB9MSE2_BAUVA</name>
<reference evidence="1 2" key="1">
    <citation type="journal article" date="2022" name="DNA Res.">
        <title>Chromosomal-level genome assembly of the orchid tree Bauhinia variegata (Leguminosae; Cercidoideae) supports the allotetraploid origin hypothesis of Bauhinia.</title>
        <authorList>
            <person name="Zhong Y."/>
            <person name="Chen Y."/>
            <person name="Zheng D."/>
            <person name="Pang J."/>
            <person name="Liu Y."/>
            <person name="Luo S."/>
            <person name="Meng S."/>
            <person name="Qian L."/>
            <person name="Wei D."/>
            <person name="Dai S."/>
            <person name="Zhou R."/>
        </authorList>
    </citation>
    <scope>NUCLEOTIDE SEQUENCE [LARGE SCALE GENOMIC DNA]</scope>
    <source>
        <strain evidence="1">BV-YZ2020</strain>
    </source>
</reference>
<dbReference type="EMBL" id="CM039433">
    <property type="protein sequence ID" value="KAI4327147.1"/>
    <property type="molecule type" value="Genomic_DNA"/>
</dbReference>
<gene>
    <name evidence="1" type="ORF">L6164_019644</name>
</gene>
<comment type="caution">
    <text evidence="1">The sequence shown here is derived from an EMBL/GenBank/DDBJ whole genome shotgun (WGS) entry which is preliminary data.</text>
</comment>
<proteinExistence type="predicted"/>
<dbReference type="Proteomes" id="UP000828941">
    <property type="component" value="Chromosome 8"/>
</dbReference>
<organism evidence="1 2">
    <name type="scientific">Bauhinia variegata</name>
    <name type="common">Purple orchid tree</name>
    <name type="synonym">Phanera variegata</name>
    <dbReference type="NCBI Taxonomy" id="167791"/>
    <lineage>
        <taxon>Eukaryota</taxon>
        <taxon>Viridiplantae</taxon>
        <taxon>Streptophyta</taxon>
        <taxon>Embryophyta</taxon>
        <taxon>Tracheophyta</taxon>
        <taxon>Spermatophyta</taxon>
        <taxon>Magnoliopsida</taxon>
        <taxon>eudicotyledons</taxon>
        <taxon>Gunneridae</taxon>
        <taxon>Pentapetalae</taxon>
        <taxon>rosids</taxon>
        <taxon>fabids</taxon>
        <taxon>Fabales</taxon>
        <taxon>Fabaceae</taxon>
        <taxon>Cercidoideae</taxon>
        <taxon>Cercideae</taxon>
        <taxon>Bauhiniinae</taxon>
        <taxon>Bauhinia</taxon>
    </lineage>
</organism>
<sequence>MLPPSYAFDSVSKSKDLASTIVASSTPSQIISTCAAIDSFLLSHSPDQSRHFFTITFPTLICKLFGFDDTRSCPSLQNSCSGWIDTVISTNDTDLANRIFSLLSLDGILINSIFAVDRLSLVKYVFPTERLPEWTRSLLSGDKDAMVLSELCPLFKGKVKEDTIKSASYQIQLNVLEYYLFWFAYFPVCRGKSENSDHVSVKRARRFRLENWTSSIPGFSIAKRGVEQKIECNIYIRILYAYLREFVPTYDLNVHQVQPYRSSLLHYASGFDGTVIMRAEFLVNTMIHFWLVDNDLSPLPLNLCKPYGVSFPLRSLFGETPPTPGLGEVVKLLVKYLNLSTVTAFEGSEDSEYFGSSRWKAMGSRDAMKSKDATTIFPSVRLEYWNPLIQRPLYRFLLRTFLFFPVATSIKNASQVFSVWINYMEPWRVKWDDFSELNAITNGSALNERKEDSLYGSNGYTCHWQDYVLSNYLYYSSLVIHFIGFAHKFLNSDVKTIVPMVLEVLDTLTSLKELIDLLRNVDTLQDWEDGLCETDADGSYLHEHWNKDLRLFSDGEDDGQQLLQLFILRAEAELQAIGGDNLSPSLQCIDSLKARLGCLFDGHTIKSSLSSPEPAQHEHQQSRDEIFKPRRAGNPAFTDFKYKGDRMKRPTSSDEIAWLAKLLVRLSAWLNESLGLNQAESSPAGLAWSYMEVSSDLGNVWGFSETVKVILCTVGSWFLFLGAAAVGLMRKYGLRVNLRMLASKKVVMVLVLYGVFSIMKKLVRALLNP</sequence>
<accession>A0ACB9MSE2</accession>
<evidence type="ECO:0000313" key="1">
    <source>
        <dbReference type="EMBL" id="KAI4327147.1"/>
    </source>
</evidence>